<organism evidence="1 2">
    <name type="scientific">Polypedilum vanderplanki</name>
    <name type="common">Sleeping chironomid midge</name>
    <dbReference type="NCBI Taxonomy" id="319348"/>
    <lineage>
        <taxon>Eukaryota</taxon>
        <taxon>Metazoa</taxon>
        <taxon>Ecdysozoa</taxon>
        <taxon>Arthropoda</taxon>
        <taxon>Hexapoda</taxon>
        <taxon>Insecta</taxon>
        <taxon>Pterygota</taxon>
        <taxon>Neoptera</taxon>
        <taxon>Endopterygota</taxon>
        <taxon>Diptera</taxon>
        <taxon>Nematocera</taxon>
        <taxon>Chironomoidea</taxon>
        <taxon>Chironomidae</taxon>
        <taxon>Chironominae</taxon>
        <taxon>Polypedilum</taxon>
        <taxon>Polypedilum</taxon>
    </lineage>
</organism>
<accession>A0A9J6BNZ6</accession>
<name>A0A9J6BNZ6_POLVA</name>
<sequence length="136" mass="15698">MSIKVQITKDQIESKDETKVHFIPASVNSNGIIKIDEYFNNYTIEENGVLINALRGYPLKGVEINVPENMQGLILKENEKLQIEESDRVLKFGGKFDKFTYWNYDKNPSENDAYKKALHYIKIAEALHSEIESLDE</sequence>
<dbReference type="OrthoDB" id="6222486at2759"/>
<evidence type="ECO:0000313" key="1">
    <source>
        <dbReference type="EMBL" id="KAG5671498.1"/>
    </source>
</evidence>
<dbReference type="InterPro" id="IPR013924">
    <property type="entry name" value="RNase_H2_suC"/>
</dbReference>
<dbReference type="EMBL" id="JADBJN010000003">
    <property type="protein sequence ID" value="KAG5671498.1"/>
    <property type="molecule type" value="Genomic_DNA"/>
</dbReference>
<comment type="caution">
    <text evidence="1">The sequence shown here is derived from an EMBL/GenBank/DDBJ whole genome shotgun (WGS) entry which is preliminary data.</text>
</comment>
<proteinExistence type="predicted"/>
<dbReference type="GO" id="GO:0032299">
    <property type="term" value="C:ribonuclease H2 complex"/>
    <property type="evidence" value="ECO:0007669"/>
    <property type="project" value="InterPro"/>
</dbReference>
<dbReference type="PANTHER" id="PTHR47204">
    <property type="entry name" value="OS02G0168900 PROTEIN"/>
    <property type="match status" value="1"/>
</dbReference>
<dbReference type="CDD" id="cd09271">
    <property type="entry name" value="RNase_H2-C"/>
    <property type="match status" value="1"/>
</dbReference>
<dbReference type="Proteomes" id="UP001107558">
    <property type="component" value="Chromosome 3"/>
</dbReference>
<keyword evidence="2" id="KW-1185">Reference proteome</keyword>
<dbReference type="PANTHER" id="PTHR47204:SF1">
    <property type="entry name" value="RIBONUCLEASE H2 SUBUNIT C"/>
    <property type="match status" value="1"/>
</dbReference>
<dbReference type="Gene3D" id="2.40.128.680">
    <property type="match status" value="1"/>
</dbReference>
<reference evidence="1" key="1">
    <citation type="submission" date="2021-03" db="EMBL/GenBank/DDBJ databases">
        <title>Chromosome level genome of the anhydrobiotic midge Polypedilum vanderplanki.</title>
        <authorList>
            <person name="Yoshida Y."/>
            <person name="Kikawada T."/>
            <person name="Gusev O."/>
        </authorList>
    </citation>
    <scope>NUCLEOTIDE SEQUENCE</scope>
    <source>
        <strain evidence="1">NIAS01</strain>
        <tissue evidence="1">Whole body or cell culture</tissue>
    </source>
</reference>
<dbReference type="GO" id="GO:0006401">
    <property type="term" value="P:RNA catabolic process"/>
    <property type="evidence" value="ECO:0007669"/>
    <property type="project" value="InterPro"/>
</dbReference>
<protein>
    <submittedName>
        <fullName evidence="1">Uncharacterized protein</fullName>
    </submittedName>
</protein>
<dbReference type="AlphaFoldDB" id="A0A9J6BNZ6"/>
<dbReference type="Pfam" id="PF08615">
    <property type="entry name" value="RNase_H2_suC"/>
    <property type="match status" value="1"/>
</dbReference>
<gene>
    <name evidence="1" type="ORF">PVAND_001692</name>
</gene>
<evidence type="ECO:0000313" key="2">
    <source>
        <dbReference type="Proteomes" id="UP001107558"/>
    </source>
</evidence>